<comment type="caution">
    <text evidence="9">The sequence shown here is derived from an EMBL/GenBank/DDBJ whole genome shotgun (WGS) entry which is preliminary data.</text>
</comment>
<dbReference type="InterPro" id="IPR014009">
    <property type="entry name" value="PIK_FAT"/>
</dbReference>
<dbReference type="OrthoDB" id="431717at2759"/>
<dbReference type="InterPro" id="IPR045581">
    <property type="entry name" value="DNAPKcs_CC5"/>
</dbReference>
<accession>X6M5J1</accession>
<evidence type="ECO:0000259" key="6">
    <source>
        <dbReference type="PROSITE" id="PS50132"/>
    </source>
</evidence>
<name>X6M5J1_RETFI</name>
<dbReference type="PANTHER" id="PTHR11139">
    <property type="entry name" value="ATAXIA TELANGIECTASIA MUTATED ATM -RELATED"/>
    <property type="match status" value="1"/>
</dbReference>
<dbReference type="Pfam" id="PF02259">
    <property type="entry name" value="FAT"/>
    <property type="match status" value="1"/>
</dbReference>
<proteinExistence type="predicted"/>
<dbReference type="Pfam" id="PF08163">
    <property type="entry name" value="DNAPKcs_CC3"/>
    <property type="match status" value="1"/>
</dbReference>
<dbReference type="GO" id="GO:0000723">
    <property type="term" value="P:telomere maintenance"/>
    <property type="evidence" value="ECO:0007669"/>
    <property type="project" value="TreeGrafter"/>
</dbReference>
<dbReference type="EMBL" id="ASPP01024609">
    <property type="protein sequence ID" value="ETO08866.1"/>
    <property type="molecule type" value="Genomic_DNA"/>
</dbReference>
<dbReference type="GO" id="GO:0004674">
    <property type="term" value="F:protein serine/threonine kinase activity"/>
    <property type="evidence" value="ECO:0007669"/>
    <property type="project" value="TreeGrafter"/>
</dbReference>
<evidence type="ECO:0000313" key="9">
    <source>
        <dbReference type="EMBL" id="ETO08866.1"/>
    </source>
</evidence>
<evidence type="ECO:0000256" key="5">
    <source>
        <dbReference type="SAM" id="Phobius"/>
    </source>
</evidence>
<evidence type="ECO:0000256" key="4">
    <source>
        <dbReference type="SAM" id="MobiDB-lite"/>
    </source>
</evidence>
<dbReference type="InterPro" id="IPR050517">
    <property type="entry name" value="DDR_Repair_Kinase"/>
</dbReference>
<keyword evidence="5" id="KW-0472">Membrane</keyword>
<feature type="region of interest" description="Disordered" evidence="4">
    <location>
        <begin position="483"/>
        <end position="523"/>
    </location>
</feature>
<feature type="domain" description="PI3K/PI4K catalytic" evidence="7">
    <location>
        <begin position="2440"/>
        <end position="2505"/>
    </location>
</feature>
<dbReference type="PANTHER" id="PTHR11139:SF68">
    <property type="entry name" value="DNA-DEPENDENT PROTEIN KINASE CATALYTIC SUBUNIT"/>
    <property type="match status" value="1"/>
</dbReference>
<evidence type="ECO:0000256" key="2">
    <source>
        <dbReference type="ARBA" id="ARBA00018077"/>
    </source>
</evidence>
<dbReference type="InterPro" id="IPR016137">
    <property type="entry name" value="RGS"/>
</dbReference>
<keyword evidence="10" id="KW-1185">Reference proteome</keyword>
<dbReference type="InterPro" id="IPR012582">
    <property type="entry name" value="DNAPKcs_CC3"/>
</dbReference>
<evidence type="ECO:0000256" key="3">
    <source>
        <dbReference type="ARBA" id="ARBA00022553"/>
    </source>
</evidence>
<feature type="transmembrane region" description="Helical" evidence="5">
    <location>
        <begin position="894"/>
        <end position="912"/>
    </location>
</feature>
<dbReference type="OMA" id="MHRIANE"/>
<comment type="subcellular location">
    <subcellularLocation>
        <location evidence="1">Nucleus</location>
        <location evidence="1">Nucleolus</location>
    </subcellularLocation>
</comment>
<keyword evidence="3" id="KW-0597">Phosphoprotein</keyword>
<dbReference type="SMART" id="SM01344">
    <property type="entry name" value="NUC194"/>
    <property type="match status" value="1"/>
</dbReference>
<dbReference type="InterPro" id="IPR003151">
    <property type="entry name" value="PIK-rel_kinase_FAT"/>
</dbReference>
<dbReference type="PROSITE" id="PS51189">
    <property type="entry name" value="FAT"/>
    <property type="match status" value="1"/>
</dbReference>
<dbReference type="Proteomes" id="UP000023152">
    <property type="component" value="Unassembled WGS sequence"/>
</dbReference>
<keyword evidence="5" id="KW-1133">Transmembrane helix</keyword>
<dbReference type="InterPro" id="IPR011009">
    <property type="entry name" value="Kinase-like_dom_sf"/>
</dbReference>
<evidence type="ECO:0000259" key="8">
    <source>
        <dbReference type="PROSITE" id="PS51189"/>
    </source>
</evidence>
<feature type="domain" description="RGS" evidence="6">
    <location>
        <begin position="2237"/>
        <end position="2298"/>
    </location>
</feature>
<dbReference type="InterPro" id="IPR000403">
    <property type="entry name" value="PI3/4_kinase_cat_dom"/>
</dbReference>
<dbReference type="GO" id="GO:0006303">
    <property type="term" value="P:double-strand break repair via nonhomologous end joining"/>
    <property type="evidence" value="ECO:0007669"/>
    <property type="project" value="InterPro"/>
</dbReference>
<dbReference type="Gene3D" id="3.30.1010.10">
    <property type="entry name" value="Phosphatidylinositol 3-kinase Catalytic Subunit, Chain A, domain 4"/>
    <property type="match status" value="1"/>
</dbReference>
<evidence type="ECO:0000256" key="1">
    <source>
        <dbReference type="ARBA" id="ARBA00004604"/>
    </source>
</evidence>
<dbReference type="Pfam" id="PF19704">
    <property type="entry name" value="DNAPKcs_CC5"/>
    <property type="match status" value="1"/>
</dbReference>
<feature type="domain" description="FAT" evidence="8">
    <location>
        <begin position="1634"/>
        <end position="2223"/>
    </location>
</feature>
<evidence type="ECO:0000313" key="10">
    <source>
        <dbReference type="Proteomes" id="UP000023152"/>
    </source>
</evidence>
<organism evidence="9 10">
    <name type="scientific">Reticulomyxa filosa</name>
    <dbReference type="NCBI Taxonomy" id="46433"/>
    <lineage>
        <taxon>Eukaryota</taxon>
        <taxon>Sar</taxon>
        <taxon>Rhizaria</taxon>
        <taxon>Retaria</taxon>
        <taxon>Foraminifera</taxon>
        <taxon>Monothalamids</taxon>
        <taxon>Reticulomyxidae</taxon>
        <taxon>Reticulomyxa</taxon>
    </lineage>
</organism>
<sequence length="2505" mass="288918">MQIFFFFFATNKKKKKLETDKDCKQKQLLVILTTVLKHIVSESRNKKQSKEFLSAIMDYFSKDSKVFDSNENEENTLIHLAIIRQYLSLCGNSILDNESDTNNKVLPFVLSIQCKALENDTDVIAQMQALEMLPLFFKASKKWPIKIATSLKRMIAHSFPSKSTTAFDSKVSNEWKNYKCRLDSLLNTLVCSESFDLLETLVPIVREKKHKHQTEINNKLDMLFSNLIHPLHREKCSQFLVRAIELFFDSSYDFDPLDNARRWMVECLCVPLLESAPLPVVSDFFNQNAKRLFDIILKYPNGPDRTKDHDNVRLQLLELECAYRLFAVQYHRLDVSCLTKSGVDYKVVIRKALDHVKKYGTQGKQDAVSQLAFHCAAYNCLAKCILRTQKQGSLPIWTELFIEKHDKGQVLWGNIIDFTQELVFSIDTNFSYSVRRVRRFLKQESSYKNGMGLWLLNKTLADSLISQSSLKKDYGDVAASAMTPNLAGTEDSDKEMKTERNDDKHENRDVATEQKKDSANDVGTNEEAEYVLELDRLNEMPTMENMLLCVDALHLHFQKQWGNSMPEWMLSLVQKLNENDPVLGHSNIKWFIAKLVVNKAHVFEPFAAQLFQPLVELCLAENLNTWGFHYFLRDICDLFLFKWPKFVPDVEIDDCAMRFVNHLIKMSCDFGDGTMKNSKVIQNVNYVKLFLTKWKNLPKVDKQPIYTLLTADLSWNKSADKLAIGDNVMVEKNGKVVPCEITFVSKSKGDVAVSYKVKYPGGLEESGVFPKRFYKRGIPFFFFFFKCVIVNINAVFVTAVDKKQDTNETLNIGCFFDALMSNFTASSKPVWKAAAKVYGDILRAEEDGVKKSVSFRRSLSNPEYIDAVRKFVSDVLSIDLTKAIEIMHRIANEYPVLYCLSSFCLTITLIIIKLGHYSKLMQPILGGMSKAPITCLADYVSLFAKYVSCDNPDPEVAIWLKPGLSRIFQHKFGSFFFCLFFELLPQFIENFGDHSNYRVRVKSQYNFIFLLVKWRGKLLGILCHIRDNEREIPVQLARQVNDTLLKALADGNTTNRKLMFEYWSHETRLQKPVIERLEDLCNLMFSKNCESLWLHYATFLLLEPMRHSTDFTSPISSRPLSECQYVEMNIDSQWHGASHLSQMALTPMFADNVFSQSVAEFAASQLMHSEIPFGFIQATQQHAWTQTQVSKFSQSQRQLEENHLPTPEDRSHRFAYGSGKDATFLWSAESQSSTERNEQDIFMGSFGAFQKGPSKKSMFPQQNLAQNPAKKVVTVKSSQRFSREKANQSVNQVYLFIFFFMFIISYDKKIKGFDMLKRYQKAWEERQKDVVANEVKLHRRYRKGELPDICIPHSDLQLPLQALHTDPVIAKQLFEMLFKAIYDEAKKRSDRTHNYAKRLEQALLGVLQNCNSHNSLVSSLFISACEFEHVNIHPKLLADLGVRSNSIYAGIVFLESMLKKDEAIDIEPPRKKRKISSGNGGDGLTYKERIYCQLSRLYELLGEEDTVLSLSRTFSKVQMTKDGIEAYLKGDYLQAYQFYSSAQSHLAYASQASPLEQQLWVEEKVKCLKKLAKWDDIYVITIETVQHSIDNVWSEFFETDAIGSGKLAVLSPVKREEPSQASILDKETLSIPQRQQHLQMKLKDWFDSCLKLESKWESFQNKLEEWLSPSSNNGANANEMIAKQALQKYRQSYIEFHFPMELAFVYSVIRSDWPRGKYYLKKSYDMLLEKWCNLPLLAENNKMELLHHLQKLEEINEFGQWMKYINEKQAKTMASSSSSSLLLSSSPSLKKRGRYENASIDLEDLLESWKQRFPNKGDDVNTWNDIAFHRNVFFKKMTDQCQDLSTIIADMYVTTLCETISALIEQKNYPVAQYHIEEASLLGQLSPQLKLQQIKLHLEETLDKYHYLSERKHESTTNSQENDKKLLQKLYQLSGKLGFYLKDEPMNDFQPTIYSLQGKMLCLMATLVAKNNRLSDYVDHATTNALFQQAQFCYCCVYVYVQIRIHNARSMYVYVRNVFAKKKKKKRESYQNAVRLLDDEDIGMEESKTVSEEKVNEGLVVSAMTSEENGASLSLPPSYLEMALFCHRRLLDLDESERLKMVEQKRGTNKFSVQRSDFSEIEIELAKQLIYHLLKAMAYGSPEAINLFPRVLEVTAMGHDLHHLVTKNCKIVPCWMFLRWIAQMLAELGSASVVSECALQILERIAKMYPNALVFPFNLTKEDLATGNEKTQSYMNRLDSILNEMPGFELTKAFTEALECMAHPNLKFKDGIKELRLIRNNNKLTISEKIERSVEVVQGICTGLFNTNKRYVKNQIGSENQKFCNYYKSKFEAIVGNNGSKVSAIKTETQLADMLKKIEVLGSDSKMKEFESKSGYICVYIIIINVLKFGNVTGQGNLSEFSQWLSNFDGSKYDDLLEMPGQYSGLRKPDPSQHLHVMSVDSSILTMGSLRRPKRIIIRTDDEREHMWLVKGGEDLRMDQRIEQLFVTMNEILTKDSKCRRKNWL</sequence>
<keyword evidence="5" id="KW-0812">Transmembrane</keyword>
<dbReference type="PROSITE" id="PS50290">
    <property type="entry name" value="PI3_4_KINASE_3"/>
    <property type="match status" value="1"/>
</dbReference>
<protein>
    <recommendedName>
        <fullName evidence="2">DNA-dependent protein kinase catalytic subunit</fullName>
    </recommendedName>
</protein>
<reference evidence="9 10" key="1">
    <citation type="journal article" date="2013" name="Curr. Biol.">
        <title>The Genome of the Foraminiferan Reticulomyxa filosa.</title>
        <authorList>
            <person name="Glockner G."/>
            <person name="Hulsmann N."/>
            <person name="Schleicher M."/>
            <person name="Noegel A.A."/>
            <person name="Eichinger L."/>
            <person name="Gallinger C."/>
            <person name="Pawlowski J."/>
            <person name="Sierra R."/>
            <person name="Euteneuer U."/>
            <person name="Pillet L."/>
            <person name="Moustafa A."/>
            <person name="Platzer M."/>
            <person name="Groth M."/>
            <person name="Szafranski K."/>
            <person name="Schliwa M."/>
        </authorList>
    </citation>
    <scope>NUCLEOTIDE SEQUENCE [LARGE SCALE GENOMIC DNA]</scope>
</reference>
<evidence type="ECO:0000259" key="7">
    <source>
        <dbReference type="PROSITE" id="PS50290"/>
    </source>
</evidence>
<dbReference type="PROSITE" id="PS50132">
    <property type="entry name" value="RGS"/>
    <property type="match status" value="1"/>
</dbReference>
<dbReference type="SUPFAM" id="SSF56112">
    <property type="entry name" value="Protein kinase-like (PK-like)"/>
    <property type="match status" value="1"/>
</dbReference>
<feature type="compositionally biased region" description="Basic and acidic residues" evidence="4">
    <location>
        <begin position="494"/>
        <end position="519"/>
    </location>
</feature>
<gene>
    <name evidence="9" type="ORF">RFI_28520</name>
</gene>
<dbReference type="GO" id="GO:0005730">
    <property type="term" value="C:nucleolus"/>
    <property type="evidence" value="ECO:0007669"/>
    <property type="project" value="UniProtKB-SubCell"/>
</dbReference>